<dbReference type="GO" id="GO:0043386">
    <property type="term" value="P:mycotoxin biosynthetic process"/>
    <property type="evidence" value="ECO:0007669"/>
    <property type="project" value="InterPro"/>
</dbReference>
<gene>
    <name evidence="4" type="ORF">N7468_000485</name>
</gene>
<organism evidence="4 5">
    <name type="scientific">Penicillium chermesinum</name>
    <dbReference type="NCBI Taxonomy" id="63820"/>
    <lineage>
        <taxon>Eukaryota</taxon>
        <taxon>Fungi</taxon>
        <taxon>Dikarya</taxon>
        <taxon>Ascomycota</taxon>
        <taxon>Pezizomycotina</taxon>
        <taxon>Eurotiomycetes</taxon>
        <taxon>Eurotiomycetidae</taxon>
        <taxon>Eurotiales</taxon>
        <taxon>Aspergillaceae</taxon>
        <taxon>Penicillium</taxon>
    </lineage>
</organism>
<accession>A0A9W9TYW8</accession>
<reference evidence="4" key="1">
    <citation type="submission" date="2022-11" db="EMBL/GenBank/DDBJ databases">
        <authorList>
            <person name="Petersen C."/>
        </authorList>
    </citation>
    <scope>NUCLEOTIDE SEQUENCE</scope>
    <source>
        <strain evidence="4">IBT 19713</strain>
    </source>
</reference>
<dbReference type="OrthoDB" id="3687641at2759"/>
<dbReference type="AlphaFoldDB" id="A0A9W9TYW8"/>
<proteinExistence type="inferred from homology"/>
<dbReference type="Proteomes" id="UP001150941">
    <property type="component" value="Unassembled WGS sequence"/>
</dbReference>
<dbReference type="RefSeq" id="XP_058335813.1">
    <property type="nucleotide sequence ID" value="XM_058469782.1"/>
</dbReference>
<keyword evidence="3" id="KW-0812">Transmembrane</keyword>
<dbReference type="Pfam" id="PF11807">
    <property type="entry name" value="UstYa"/>
    <property type="match status" value="1"/>
</dbReference>
<comment type="similarity">
    <text evidence="1">Belongs to the ustYa family.</text>
</comment>
<evidence type="ECO:0000256" key="1">
    <source>
        <dbReference type="ARBA" id="ARBA00035112"/>
    </source>
</evidence>
<protein>
    <recommendedName>
        <fullName evidence="6">Tat pathway signal sequence</fullName>
    </recommendedName>
</protein>
<keyword evidence="3" id="KW-0472">Membrane</keyword>
<feature type="transmembrane region" description="Helical" evidence="3">
    <location>
        <begin position="44"/>
        <end position="64"/>
    </location>
</feature>
<evidence type="ECO:0000313" key="5">
    <source>
        <dbReference type="Proteomes" id="UP001150941"/>
    </source>
</evidence>
<feature type="region of interest" description="Disordered" evidence="2">
    <location>
        <begin position="258"/>
        <end position="280"/>
    </location>
</feature>
<sequence>MIFTKSRCLEDEDRGSAERLLAVEGGLWTGDEEPQRLGDLAVTLLHFTILGIIFLVGILVGFFWRGDLDGLCSEHVSQYSPLIRDVGVKFGTKEFNGSLLKENIFRQDASPEVDAAWESLGVNYRAVRISLNEASESNIASDQVRIREEYGGGYPAYVEGLHHLHCLNVLRKSLYYNYDYYHEQAEGVFTNNNYIVRHQVSHCLDILRQQLMCAVDTGVLGQVWIYPEDPEPFINFNTQHKCKNFEEIRDWAEANQLPEDAPEDFLQPPLPGQRVLKEMP</sequence>
<comment type="caution">
    <text evidence="4">The sequence shown here is derived from an EMBL/GenBank/DDBJ whole genome shotgun (WGS) entry which is preliminary data.</text>
</comment>
<reference evidence="4" key="2">
    <citation type="journal article" date="2023" name="IMA Fungus">
        <title>Comparative genomic study of the Penicillium genus elucidates a diverse pangenome and 15 lateral gene transfer events.</title>
        <authorList>
            <person name="Petersen C."/>
            <person name="Sorensen T."/>
            <person name="Nielsen M.R."/>
            <person name="Sondergaard T.E."/>
            <person name="Sorensen J.L."/>
            <person name="Fitzpatrick D.A."/>
            <person name="Frisvad J.C."/>
            <person name="Nielsen K.L."/>
        </authorList>
    </citation>
    <scope>NUCLEOTIDE SEQUENCE</scope>
    <source>
        <strain evidence="4">IBT 19713</strain>
    </source>
</reference>
<evidence type="ECO:0000313" key="4">
    <source>
        <dbReference type="EMBL" id="KAJ5249034.1"/>
    </source>
</evidence>
<evidence type="ECO:0008006" key="6">
    <source>
        <dbReference type="Google" id="ProtNLM"/>
    </source>
</evidence>
<keyword evidence="5" id="KW-1185">Reference proteome</keyword>
<dbReference type="GeneID" id="83197085"/>
<evidence type="ECO:0000256" key="3">
    <source>
        <dbReference type="SAM" id="Phobius"/>
    </source>
</evidence>
<keyword evidence="3" id="KW-1133">Transmembrane helix</keyword>
<dbReference type="PANTHER" id="PTHR33365">
    <property type="entry name" value="YALI0B05434P"/>
    <property type="match status" value="1"/>
</dbReference>
<dbReference type="EMBL" id="JAPQKS010000001">
    <property type="protein sequence ID" value="KAJ5249034.1"/>
    <property type="molecule type" value="Genomic_DNA"/>
</dbReference>
<dbReference type="InterPro" id="IPR021765">
    <property type="entry name" value="UstYa-like"/>
</dbReference>
<evidence type="ECO:0000256" key="2">
    <source>
        <dbReference type="SAM" id="MobiDB-lite"/>
    </source>
</evidence>
<dbReference type="PANTHER" id="PTHR33365:SF13">
    <property type="entry name" value="TAT PATHWAY SIGNAL SEQUENCE"/>
    <property type="match status" value="1"/>
</dbReference>
<name>A0A9W9TYW8_9EURO</name>